<dbReference type="Gene3D" id="2.60.40.1400">
    <property type="entry name" value="G protein-activated inward rectifier potassium channel 1"/>
    <property type="match status" value="1"/>
</dbReference>
<evidence type="ECO:0000256" key="5">
    <source>
        <dbReference type="ARBA" id="ARBA00022882"/>
    </source>
</evidence>
<dbReference type="GO" id="GO:1990573">
    <property type="term" value="P:potassium ion import across plasma membrane"/>
    <property type="evidence" value="ECO:0007669"/>
    <property type="project" value="TreeGrafter"/>
</dbReference>
<evidence type="ECO:0000256" key="8">
    <source>
        <dbReference type="ARBA" id="ARBA00023065"/>
    </source>
</evidence>
<dbReference type="Proteomes" id="UP000613193">
    <property type="component" value="Unassembled WGS sequence"/>
</dbReference>
<dbReference type="InterPro" id="IPR014756">
    <property type="entry name" value="Ig_E-set"/>
</dbReference>
<keyword evidence="3" id="KW-0633">Potassium transport</keyword>
<protein>
    <submittedName>
        <fullName evidence="14">Ion transporter</fullName>
    </submittedName>
</protein>
<evidence type="ECO:0000256" key="11">
    <source>
        <dbReference type="SAM" id="Phobius"/>
    </source>
</evidence>
<keyword evidence="8" id="KW-0406">Ion transport</keyword>
<dbReference type="SUPFAM" id="SSF81324">
    <property type="entry name" value="Voltage-gated potassium channels"/>
    <property type="match status" value="1"/>
</dbReference>
<sequence length="313" mass="35182">MSIRKQKINPENDLGFGSQPVIKSQPLLNKDGSVNVKRKGLSLFNTADNYHTLIKMGWGKFWLIVLCGYLTVNLLFAAIYLIIGTDSLDGASGTNGVEHFFDALFFSAQTISTVGYGHISPKGMAANCVAALESMMGLLAFALATGLLYGRFSRPSAKIIYSEKMLVAPYREDAQGLMFRIANLRRNVLIDLKVEVIFSYNELVNGQPVRRFFELELERTTVSILTLNWTIVHPLDKNSPLVDMTPEDMLRNEASFSVLLKAFDDTFSQTVHSRSSYQYNDMVWNASFIRMFERAPDGRIILDMSKINDYALV</sequence>
<keyword evidence="15" id="KW-1185">Reference proteome</keyword>
<accession>A0A934PXY1</accession>
<evidence type="ECO:0000256" key="7">
    <source>
        <dbReference type="ARBA" id="ARBA00022989"/>
    </source>
</evidence>
<gene>
    <name evidence="14" type="ORF">I5M19_17165</name>
</gene>
<dbReference type="EMBL" id="JAEHFW010000003">
    <property type="protein sequence ID" value="MBK0381058.1"/>
    <property type="molecule type" value="Genomic_DNA"/>
</dbReference>
<dbReference type="InterPro" id="IPR013099">
    <property type="entry name" value="K_chnl_dom"/>
</dbReference>
<dbReference type="GO" id="GO:0034702">
    <property type="term" value="C:monoatomic ion channel complex"/>
    <property type="evidence" value="ECO:0007669"/>
    <property type="project" value="UniProtKB-KW"/>
</dbReference>
<dbReference type="Pfam" id="PF17655">
    <property type="entry name" value="IRK_C"/>
    <property type="match status" value="1"/>
</dbReference>
<evidence type="ECO:0000256" key="1">
    <source>
        <dbReference type="ARBA" id="ARBA00004141"/>
    </source>
</evidence>
<name>A0A934PXY1_9SPHI</name>
<keyword evidence="4 11" id="KW-0812">Transmembrane</keyword>
<dbReference type="InterPro" id="IPR041647">
    <property type="entry name" value="IRK_C"/>
</dbReference>
<dbReference type="GO" id="GO:0034765">
    <property type="term" value="P:regulation of monoatomic ion transmembrane transport"/>
    <property type="evidence" value="ECO:0007669"/>
    <property type="project" value="TreeGrafter"/>
</dbReference>
<feature type="transmembrane region" description="Helical" evidence="11">
    <location>
        <begin position="124"/>
        <end position="149"/>
    </location>
</feature>
<dbReference type="GO" id="GO:0005886">
    <property type="term" value="C:plasma membrane"/>
    <property type="evidence" value="ECO:0007669"/>
    <property type="project" value="TreeGrafter"/>
</dbReference>
<dbReference type="InterPro" id="IPR013518">
    <property type="entry name" value="K_chnl_inward-rec_Kir_cyto"/>
</dbReference>
<proteinExistence type="predicted"/>
<dbReference type="AlphaFoldDB" id="A0A934PXY1"/>
<keyword evidence="10" id="KW-0407">Ion channel</keyword>
<dbReference type="Gene3D" id="1.10.287.70">
    <property type="match status" value="1"/>
</dbReference>
<evidence type="ECO:0000256" key="4">
    <source>
        <dbReference type="ARBA" id="ARBA00022692"/>
    </source>
</evidence>
<comment type="caution">
    <text evidence="14">The sequence shown here is derived from an EMBL/GenBank/DDBJ whole genome shotgun (WGS) entry which is preliminary data.</text>
</comment>
<evidence type="ECO:0000256" key="3">
    <source>
        <dbReference type="ARBA" id="ARBA00022538"/>
    </source>
</evidence>
<keyword evidence="9 11" id="KW-0472">Membrane</keyword>
<keyword evidence="6" id="KW-0630">Potassium</keyword>
<dbReference type="PRINTS" id="PR01320">
    <property type="entry name" value="KIRCHANNEL"/>
</dbReference>
<comment type="subcellular location">
    <subcellularLocation>
        <location evidence="1">Membrane</location>
        <topology evidence="1">Multi-pass membrane protein</topology>
    </subcellularLocation>
</comment>
<evidence type="ECO:0000256" key="9">
    <source>
        <dbReference type="ARBA" id="ARBA00023136"/>
    </source>
</evidence>
<evidence type="ECO:0000259" key="13">
    <source>
        <dbReference type="Pfam" id="PF17655"/>
    </source>
</evidence>
<dbReference type="RefSeq" id="WP_200067583.1">
    <property type="nucleotide sequence ID" value="NZ_JAEHFW010000003.1"/>
</dbReference>
<evidence type="ECO:0000256" key="6">
    <source>
        <dbReference type="ARBA" id="ARBA00022958"/>
    </source>
</evidence>
<dbReference type="PANTHER" id="PTHR11767:SF102">
    <property type="entry name" value="INWARDLY RECTIFYING POTASSIUM CHANNEL 1, ISOFORM F"/>
    <property type="match status" value="1"/>
</dbReference>
<dbReference type="GO" id="GO:0005242">
    <property type="term" value="F:inward rectifier potassium channel activity"/>
    <property type="evidence" value="ECO:0007669"/>
    <property type="project" value="InterPro"/>
</dbReference>
<evidence type="ECO:0000313" key="14">
    <source>
        <dbReference type="EMBL" id="MBK0381058.1"/>
    </source>
</evidence>
<evidence type="ECO:0000259" key="12">
    <source>
        <dbReference type="Pfam" id="PF07885"/>
    </source>
</evidence>
<feature type="domain" description="Potassium channel" evidence="12">
    <location>
        <begin position="71"/>
        <end position="148"/>
    </location>
</feature>
<evidence type="ECO:0000256" key="10">
    <source>
        <dbReference type="ARBA" id="ARBA00023303"/>
    </source>
</evidence>
<dbReference type="SUPFAM" id="SSF81296">
    <property type="entry name" value="E set domains"/>
    <property type="match status" value="1"/>
</dbReference>
<dbReference type="Pfam" id="PF07885">
    <property type="entry name" value="Ion_trans_2"/>
    <property type="match status" value="1"/>
</dbReference>
<organism evidence="14 15">
    <name type="scientific">Mucilaginibacter segetis</name>
    <dbReference type="NCBI Taxonomy" id="2793071"/>
    <lineage>
        <taxon>Bacteria</taxon>
        <taxon>Pseudomonadati</taxon>
        <taxon>Bacteroidota</taxon>
        <taxon>Sphingobacteriia</taxon>
        <taxon>Sphingobacteriales</taxon>
        <taxon>Sphingobacteriaceae</taxon>
        <taxon>Mucilaginibacter</taxon>
    </lineage>
</organism>
<dbReference type="InterPro" id="IPR016449">
    <property type="entry name" value="K_chnl_inward-rec_Kir"/>
</dbReference>
<feature type="domain" description="Inward rectifier potassium channel C-terminal" evidence="13">
    <location>
        <begin position="160"/>
        <end position="310"/>
    </location>
</feature>
<dbReference type="PANTHER" id="PTHR11767">
    <property type="entry name" value="INWARD RECTIFIER POTASSIUM CHANNEL"/>
    <property type="match status" value="1"/>
</dbReference>
<keyword evidence="5" id="KW-0851">Voltage-gated channel</keyword>
<evidence type="ECO:0000256" key="2">
    <source>
        <dbReference type="ARBA" id="ARBA00022448"/>
    </source>
</evidence>
<keyword evidence="2" id="KW-0813">Transport</keyword>
<feature type="transmembrane region" description="Helical" evidence="11">
    <location>
        <begin position="61"/>
        <end position="83"/>
    </location>
</feature>
<reference evidence="14" key="1">
    <citation type="submission" date="2020-12" db="EMBL/GenBank/DDBJ databases">
        <title>Bacterial novel species Mucilaginibacter sp. SD-g isolated from soil.</title>
        <authorList>
            <person name="Jung H.-Y."/>
        </authorList>
    </citation>
    <scope>NUCLEOTIDE SEQUENCE</scope>
    <source>
        <strain evidence="14">SD-g</strain>
    </source>
</reference>
<evidence type="ECO:0000313" key="15">
    <source>
        <dbReference type="Proteomes" id="UP000613193"/>
    </source>
</evidence>
<keyword evidence="7 11" id="KW-1133">Transmembrane helix</keyword>